<gene>
    <name evidence="2" type="ORF">SAMN03080617_03056</name>
</gene>
<evidence type="ECO:0000313" key="2">
    <source>
        <dbReference type="EMBL" id="SDA88177.1"/>
    </source>
</evidence>
<organism evidence="2 3">
    <name type="scientific">Algoriphagus alkaliphilus</name>
    <dbReference type="NCBI Taxonomy" id="279824"/>
    <lineage>
        <taxon>Bacteria</taxon>
        <taxon>Pseudomonadati</taxon>
        <taxon>Bacteroidota</taxon>
        <taxon>Cytophagia</taxon>
        <taxon>Cytophagales</taxon>
        <taxon>Cyclobacteriaceae</taxon>
        <taxon>Algoriphagus</taxon>
    </lineage>
</organism>
<evidence type="ECO:0000313" key="3">
    <source>
        <dbReference type="Proteomes" id="UP000198756"/>
    </source>
</evidence>
<proteinExistence type="predicted"/>
<reference evidence="3" key="1">
    <citation type="submission" date="2016-10" db="EMBL/GenBank/DDBJ databases">
        <authorList>
            <person name="Varghese N."/>
            <person name="Submissions S."/>
        </authorList>
    </citation>
    <scope>NUCLEOTIDE SEQUENCE [LARGE SCALE GENOMIC DNA]</scope>
    <source>
        <strain evidence="3">DSM 22703</strain>
    </source>
</reference>
<sequence length="146" mass="16436">MKSAKFDEEFIKNLLKQKEGEKLDFKLKITSKEKIAKTLSALSNSQGGFIVVGMSDQKKIVGIDPEEERYMIEASNEEFCTPSASLIIDEIKVFQEKFPSAELGSETSMLIVEVKKSPSAVIFFKNKIGEMKAYKRINDRTVAMSI</sequence>
<dbReference type="InterPro" id="IPR038461">
    <property type="entry name" value="Schlafen_AlbA_2_dom_sf"/>
</dbReference>
<dbReference type="STRING" id="279824.SAMN03080617_03056"/>
<dbReference type="Pfam" id="PF04326">
    <property type="entry name" value="SLFN_AlbA_2"/>
    <property type="match status" value="1"/>
</dbReference>
<accession>A0A1G5Z147</accession>
<keyword evidence="2" id="KW-0238">DNA-binding</keyword>
<evidence type="ECO:0000259" key="1">
    <source>
        <dbReference type="Pfam" id="PF04326"/>
    </source>
</evidence>
<dbReference type="InterPro" id="IPR007421">
    <property type="entry name" value="Schlafen_AlbA_2_dom"/>
</dbReference>
<dbReference type="AlphaFoldDB" id="A0A1G5Z147"/>
<keyword evidence="3" id="KW-1185">Reference proteome</keyword>
<protein>
    <submittedName>
        <fullName evidence="2">Putative DNA-binding domain-containing protein</fullName>
    </submittedName>
</protein>
<dbReference type="GO" id="GO:0003677">
    <property type="term" value="F:DNA binding"/>
    <property type="evidence" value="ECO:0007669"/>
    <property type="project" value="UniProtKB-KW"/>
</dbReference>
<dbReference type="EMBL" id="FMXE01000023">
    <property type="protein sequence ID" value="SDA88177.1"/>
    <property type="molecule type" value="Genomic_DNA"/>
</dbReference>
<feature type="domain" description="Schlafen AlbA-2" evidence="1">
    <location>
        <begin position="19"/>
        <end position="144"/>
    </location>
</feature>
<name>A0A1G5Z147_9BACT</name>
<dbReference type="Gene3D" id="3.30.950.30">
    <property type="entry name" value="Schlafen, AAA domain"/>
    <property type="match status" value="1"/>
</dbReference>
<dbReference type="PANTHER" id="PTHR30595">
    <property type="entry name" value="GLPR-RELATED TRANSCRIPTIONAL REPRESSOR"/>
    <property type="match status" value="1"/>
</dbReference>
<dbReference type="Proteomes" id="UP000198756">
    <property type="component" value="Unassembled WGS sequence"/>
</dbReference>
<dbReference type="PANTHER" id="PTHR30595:SF6">
    <property type="entry name" value="SCHLAFEN ALBA-2 DOMAIN-CONTAINING PROTEIN"/>
    <property type="match status" value="1"/>
</dbReference>